<accession>A0A1W0VUE0</accession>
<reference evidence="1 2" key="1">
    <citation type="journal article" date="2009" name="Nature">
        <title>The Sorghum bicolor genome and the diversification of grasses.</title>
        <authorList>
            <person name="Paterson A.H."/>
            <person name="Bowers J.E."/>
            <person name="Bruggmann R."/>
            <person name="Dubchak I."/>
            <person name="Grimwood J."/>
            <person name="Gundlach H."/>
            <person name="Haberer G."/>
            <person name="Hellsten U."/>
            <person name="Mitros T."/>
            <person name="Poliakov A."/>
            <person name="Schmutz J."/>
            <person name="Spannagl M."/>
            <person name="Tang H."/>
            <person name="Wang X."/>
            <person name="Wicker T."/>
            <person name="Bharti A.K."/>
            <person name="Chapman J."/>
            <person name="Feltus F.A."/>
            <person name="Gowik U."/>
            <person name="Grigoriev I.V."/>
            <person name="Lyons E."/>
            <person name="Maher C.A."/>
            <person name="Martis M."/>
            <person name="Narechania A."/>
            <person name="Otillar R.P."/>
            <person name="Penning B.W."/>
            <person name="Salamov A.A."/>
            <person name="Wang Y."/>
            <person name="Zhang L."/>
            <person name="Carpita N.C."/>
            <person name="Freeling M."/>
            <person name="Gingle A.R."/>
            <person name="Hash C.T."/>
            <person name="Keller B."/>
            <person name="Klein P."/>
            <person name="Kresovich S."/>
            <person name="McCann M.C."/>
            <person name="Ming R."/>
            <person name="Peterson D.G."/>
            <person name="Mehboob-ur-Rahman"/>
            <person name="Ware D."/>
            <person name="Westhoff P."/>
            <person name="Mayer K.F."/>
            <person name="Messing J."/>
            <person name="Rokhsar D.S."/>
        </authorList>
    </citation>
    <scope>NUCLEOTIDE SEQUENCE [LARGE SCALE GENOMIC DNA]</scope>
    <source>
        <strain evidence="2">cv. BTx623</strain>
    </source>
</reference>
<dbReference type="InParanoid" id="A0A1W0VUE0"/>
<organism evidence="1 2">
    <name type="scientific">Sorghum bicolor</name>
    <name type="common">Sorghum</name>
    <name type="synonym">Sorghum vulgare</name>
    <dbReference type="NCBI Taxonomy" id="4558"/>
    <lineage>
        <taxon>Eukaryota</taxon>
        <taxon>Viridiplantae</taxon>
        <taxon>Streptophyta</taxon>
        <taxon>Embryophyta</taxon>
        <taxon>Tracheophyta</taxon>
        <taxon>Spermatophyta</taxon>
        <taxon>Magnoliopsida</taxon>
        <taxon>Liliopsida</taxon>
        <taxon>Poales</taxon>
        <taxon>Poaceae</taxon>
        <taxon>PACMAD clade</taxon>
        <taxon>Panicoideae</taxon>
        <taxon>Andropogonodae</taxon>
        <taxon>Andropogoneae</taxon>
        <taxon>Sorghinae</taxon>
        <taxon>Sorghum</taxon>
    </lineage>
</organism>
<evidence type="ECO:0000313" key="1">
    <source>
        <dbReference type="EMBL" id="OQU76876.1"/>
    </source>
</evidence>
<dbReference type="Proteomes" id="UP000000768">
    <property type="component" value="Chromosome 10"/>
</dbReference>
<reference evidence="2" key="2">
    <citation type="journal article" date="2018" name="Plant J.">
        <title>The Sorghum bicolor reference genome: improved assembly, gene annotations, a transcriptome atlas, and signatures of genome organization.</title>
        <authorList>
            <person name="McCormick R.F."/>
            <person name="Truong S.K."/>
            <person name="Sreedasyam A."/>
            <person name="Jenkins J."/>
            <person name="Shu S."/>
            <person name="Sims D."/>
            <person name="Kennedy M."/>
            <person name="Amirebrahimi M."/>
            <person name="Weers B.D."/>
            <person name="McKinley B."/>
            <person name="Mattison A."/>
            <person name="Morishige D.T."/>
            <person name="Grimwood J."/>
            <person name="Schmutz J."/>
            <person name="Mullet J.E."/>
        </authorList>
    </citation>
    <scope>NUCLEOTIDE SEQUENCE [LARGE SCALE GENOMIC DNA]</scope>
    <source>
        <strain evidence="2">cv. BTx623</strain>
    </source>
</reference>
<gene>
    <name evidence="1" type="ORF">SORBI_3010G226600</name>
</gene>
<proteinExistence type="predicted"/>
<name>A0A1W0VUE0_SORBI</name>
<dbReference type="Gramene" id="OQU76876">
    <property type="protein sequence ID" value="OQU76876"/>
    <property type="gene ID" value="SORBI_3010G226600"/>
</dbReference>
<dbReference type="AlphaFoldDB" id="A0A1W0VUE0"/>
<protein>
    <submittedName>
        <fullName evidence="1">Uncharacterized protein</fullName>
    </submittedName>
</protein>
<keyword evidence="2" id="KW-1185">Reference proteome</keyword>
<evidence type="ECO:0000313" key="2">
    <source>
        <dbReference type="Proteomes" id="UP000000768"/>
    </source>
</evidence>
<dbReference type="EMBL" id="CM000769">
    <property type="protein sequence ID" value="OQU76876.1"/>
    <property type="molecule type" value="Genomic_DNA"/>
</dbReference>
<sequence>MAYAPHANELELVAAHAVPVDHVQRRLLYAGRILVTGGWLVVTYTISSNSAANAEHALVGLFCFCYSAFRERQRPAQSHCRRRPLLLPCAAELAPVTTLYARSHVVLLRRCSKKIVLY</sequence>